<name>U1MUF9_9MICO</name>
<evidence type="ECO:0000313" key="3">
    <source>
        <dbReference type="EMBL" id="ERG64260.1"/>
    </source>
</evidence>
<keyword evidence="4" id="KW-1185">Reference proteome</keyword>
<organism evidence="3 4">
    <name type="scientific">Agrococcus pavilionensis RW1</name>
    <dbReference type="NCBI Taxonomy" id="1330458"/>
    <lineage>
        <taxon>Bacteria</taxon>
        <taxon>Bacillati</taxon>
        <taxon>Actinomycetota</taxon>
        <taxon>Actinomycetes</taxon>
        <taxon>Micrococcales</taxon>
        <taxon>Microbacteriaceae</taxon>
        <taxon>Agrococcus</taxon>
    </lineage>
</organism>
<dbReference type="Pfam" id="PF07731">
    <property type="entry name" value="Cu-oxidase_2"/>
    <property type="match status" value="1"/>
</dbReference>
<protein>
    <recommendedName>
        <fullName evidence="2">Plastocyanin-like domain-containing protein</fullName>
    </recommendedName>
</protein>
<dbReference type="PROSITE" id="PS00080">
    <property type="entry name" value="MULTICOPPER_OXIDASE2"/>
    <property type="match status" value="1"/>
</dbReference>
<evidence type="ECO:0000256" key="1">
    <source>
        <dbReference type="ARBA" id="ARBA00022723"/>
    </source>
</evidence>
<dbReference type="InterPro" id="IPR002355">
    <property type="entry name" value="Cu_oxidase_Cu_BS"/>
</dbReference>
<keyword evidence="1" id="KW-0479">Metal-binding</keyword>
<dbReference type="Proteomes" id="UP000016462">
    <property type="component" value="Unassembled WGS sequence"/>
</dbReference>
<accession>U1MUF9</accession>
<proteinExistence type="predicted"/>
<dbReference type="InterPro" id="IPR011706">
    <property type="entry name" value="Cu-oxidase_C"/>
</dbReference>
<sequence>MAITLTGGMAEYDWGIDGRRFDMNQPLDGAHEIREGERVRFTITNDTEMWHPFHLHGHTYQHEGGGPRKDTSIILPKQALTVDFDADNPGLWVAHCHNIYHAETGMTTVIGYRA</sequence>
<gene>
    <name evidence="3" type="ORF">L332_07315</name>
</gene>
<evidence type="ECO:0000259" key="2">
    <source>
        <dbReference type="Pfam" id="PF07731"/>
    </source>
</evidence>
<dbReference type="CDD" id="cd13896">
    <property type="entry name" value="CuRO_3_CopA"/>
    <property type="match status" value="1"/>
</dbReference>
<comment type="caution">
    <text evidence="3">The sequence shown here is derived from an EMBL/GenBank/DDBJ whole genome shotgun (WGS) entry which is preliminary data.</text>
</comment>
<reference evidence="3 4" key="1">
    <citation type="journal article" date="2013" name="Genome Announc.">
        <title>First draft genome sequence from a member of the genus agrococcus, isolated from modern microbialites.</title>
        <authorList>
            <person name="White R.A.III."/>
            <person name="Grassa C.J."/>
            <person name="Suttle C.A."/>
        </authorList>
    </citation>
    <scope>NUCLEOTIDE SEQUENCE [LARGE SCALE GENOMIC DNA]</scope>
    <source>
        <strain evidence="3 4">RW1</strain>
    </source>
</reference>
<dbReference type="SUPFAM" id="SSF49503">
    <property type="entry name" value="Cupredoxins"/>
    <property type="match status" value="1"/>
</dbReference>
<dbReference type="GO" id="GO:0005507">
    <property type="term" value="F:copper ion binding"/>
    <property type="evidence" value="ECO:0007669"/>
    <property type="project" value="InterPro"/>
</dbReference>
<evidence type="ECO:0000313" key="4">
    <source>
        <dbReference type="Proteomes" id="UP000016462"/>
    </source>
</evidence>
<dbReference type="GO" id="GO:0016491">
    <property type="term" value="F:oxidoreductase activity"/>
    <property type="evidence" value="ECO:0007669"/>
    <property type="project" value="InterPro"/>
</dbReference>
<feature type="domain" description="Plastocyanin-like" evidence="2">
    <location>
        <begin position="4"/>
        <end position="109"/>
    </location>
</feature>
<dbReference type="InterPro" id="IPR008972">
    <property type="entry name" value="Cupredoxin"/>
</dbReference>
<dbReference type="InterPro" id="IPR034279">
    <property type="entry name" value="CuRO_3_CopA"/>
</dbReference>
<dbReference type="EMBL" id="ASHR01000025">
    <property type="protein sequence ID" value="ERG64260.1"/>
    <property type="molecule type" value="Genomic_DNA"/>
</dbReference>
<dbReference type="Gene3D" id="2.60.40.420">
    <property type="entry name" value="Cupredoxins - blue copper proteins"/>
    <property type="match status" value="1"/>
</dbReference>
<dbReference type="AlphaFoldDB" id="U1MUF9"/>